<dbReference type="InterPro" id="IPR036291">
    <property type="entry name" value="NAD(P)-bd_dom_sf"/>
</dbReference>
<dbReference type="InterPro" id="IPR016040">
    <property type="entry name" value="NAD(P)-bd_dom"/>
</dbReference>
<dbReference type="GO" id="GO:0044877">
    <property type="term" value="F:protein-containing complex binding"/>
    <property type="evidence" value="ECO:0007669"/>
    <property type="project" value="TreeGrafter"/>
</dbReference>
<accession>A0A8T9ZYI4</accession>
<dbReference type="RefSeq" id="WP_247992415.1">
    <property type="nucleotide sequence ID" value="NZ_CP096019.1"/>
</dbReference>
<protein>
    <submittedName>
        <fullName evidence="2">NAD(P)H-binding protein</fullName>
    </submittedName>
</protein>
<dbReference type="EMBL" id="CP096019">
    <property type="protein sequence ID" value="UPM41735.1"/>
    <property type="molecule type" value="Genomic_DNA"/>
</dbReference>
<gene>
    <name evidence="2" type="ORF">MW046_06970</name>
</gene>
<dbReference type="Gene3D" id="3.40.50.720">
    <property type="entry name" value="NAD(P)-binding Rossmann-like Domain"/>
    <property type="match status" value="1"/>
</dbReference>
<organism evidence="2 3">
    <name type="scientific">Halocatena salina</name>
    <dbReference type="NCBI Taxonomy" id="2934340"/>
    <lineage>
        <taxon>Archaea</taxon>
        <taxon>Methanobacteriati</taxon>
        <taxon>Methanobacteriota</taxon>
        <taxon>Stenosarchaea group</taxon>
        <taxon>Halobacteria</taxon>
        <taxon>Halobacteriales</taxon>
        <taxon>Natronomonadaceae</taxon>
        <taxon>Halocatena</taxon>
    </lineage>
</organism>
<keyword evidence="3" id="KW-1185">Reference proteome</keyword>
<sequence length="301" mass="33001">MRVLVTGATGFVGSRLVPALLDDGHEVVALVRDRHRYDPPVGVTVTQGDLLDERYFEHALSDVEAAYYLVHSMRDGGSFAERDRNAARNFARAASGSDIDRVVYLSGLGSNEGRLSNHLRSRREVERILDTGAYDLTTLRAAIVIGDGSAGYEIIRRLGERYPVLIAPKGIDTRCQPIAIDDAIEYLTGVLSVPETADDTFEIGGPDVLTYREMLIRIGRATQNRAPMIVTLPVDSSLFSGHSVALLTGVSHRIVTPLLDGLNDPVVVTDTRIQSLVPIDRTPFTTALERTIHPDDTRNQQ</sequence>
<proteinExistence type="predicted"/>
<dbReference type="PANTHER" id="PTHR12126">
    <property type="entry name" value="NADH-UBIQUINONE OXIDOREDUCTASE 39 KDA SUBUNIT-RELATED"/>
    <property type="match status" value="1"/>
</dbReference>
<dbReference type="Proteomes" id="UP000831768">
    <property type="component" value="Chromosome"/>
</dbReference>
<dbReference type="GeneID" id="71927775"/>
<dbReference type="InterPro" id="IPR051207">
    <property type="entry name" value="ComplexI_NDUFA9_subunit"/>
</dbReference>
<evidence type="ECO:0000313" key="2">
    <source>
        <dbReference type="EMBL" id="UPM41735.1"/>
    </source>
</evidence>
<dbReference type="KEGG" id="haad:MW046_06970"/>
<feature type="domain" description="NAD(P)-binding" evidence="1">
    <location>
        <begin position="7"/>
        <end position="156"/>
    </location>
</feature>
<dbReference type="Pfam" id="PF13460">
    <property type="entry name" value="NAD_binding_10"/>
    <property type="match status" value="1"/>
</dbReference>
<dbReference type="PANTHER" id="PTHR12126:SF11">
    <property type="entry name" value="NADH DEHYDROGENASE [UBIQUINONE] 1 ALPHA SUBCOMPLEX SUBUNIT 9, MITOCHONDRIAL"/>
    <property type="match status" value="1"/>
</dbReference>
<name>A0A8T9ZYI4_9EURY</name>
<evidence type="ECO:0000259" key="1">
    <source>
        <dbReference type="Pfam" id="PF13460"/>
    </source>
</evidence>
<dbReference type="SUPFAM" id="SSF51735">
    <property type="entry name" value="NAD(P)-binding Rossmann-fold domains"/>
    <property type="match status" value="1"/>
</dbReference>
<reference evidence="2" key="1">
    <citation type="submission" date="2022-04" db="EMBL/GenBank/DDBJ databases">
        <title>Halocatena sp. nov., isolated from a salt lake.</title>
        <authorList>
            <person name="Cui H.-L."/>
        </authorList>
    </citation>
    <scope>NUCLEOTIDE SEQUENCE</scope>
    <source>
        <strain evidence="2">AD-1</strain>
    </source>
</reference>
<dbReference type="AlphaFoldDB" id="A0A8T9ZYI4"/>
<evidence type="ECO:0000313" key="3">
    <source>
        <dbReference type="Proteomes" id="UP000831768"/>
    </source>
</evidence>